<feature type="region of interest" description="Disordered" evidence="6">
    <location>
        <begin position="37"/>
        <end position="406"/>
    </location>
</feature>
<dbReference type="InterPro" id="IPR010432">
    <property type="entry name" value="RDD"/>
</dbReference>
<feature type="transmembrane region" description="Helical" evidence="7">
    <location>
        <begin position="534"/>
        <end position="555"/>
    </location>
</feature>
<evidence type="ECO:0008006" key="12">
    <source>
        <dbReference type="Google" id="ProtNLM"/>
    </source>
</evidence>
<keyword evidence="3 7" id="KW-0812">Transmembrane</keyword>
<evidence type="ECO:0000313" key="10">
    <source>
        <dbReference type="EMBL" id="BBJ43434.1"/>
    </source>
</evidence>
<feature type="compositionally biased region" description="Low complexity" evidence="6">
    <location>
        <begin position="174"/>
        <end position="183"/>
    </location>
</feature>
<keyword evidence="4 7" id="KW-1133">Transmembrane helix</keyword>
<evidence type="ECO:0000256" key="4">
    <source>
        <dbReference type="ARBA" id="ARBA00022989"/>
    </source>
</evidence>
<sequence>MSAPTSGSADGSSIPGFYPDPSIPGYIRYWNGAAWVPGTSRPAPAAGEAMPAPPPGVTHTQVISPAPDETGPMFLDEEPAPRPAEETGSALPELRRSAEMDVRGAGGPPEAAAGGMGAQPVPPGGVPASVDWNDPQRLHGTRPDAGSAWQADASRQGGFGGEQDRRVSWGSETDAPGDAQAGAGQAGGGQWPGVPDPRRAGPGEGAGRDEGTLTMRGGGSGGTVDRSTQALPPVRRAPELPSADEAETPAAAGDGTMTIRAVGRGDGAAPTTGQGQGQGPGQGQSQGQGRNPASGRDDGTMAIRAIGRGGARKGAEAAPPAQPPHQPQQPQQPPQAHQPQQPPQPYQPQQPFGGIPAQGGGPAWQQQGYPFAQQPGPAQGAPQAAPHGAPPGAPEGVIPWKPPVDNPFLQAAQAQGRPAPLGRRLAARLIDTVVLLGVAGAVAFPLWGKASDHIDEKVETAKQSGETVTVYFLDGTTGGYLGIVLGLLLVLGIVLETLPTAKWGRTLGKKLSGVRVLDIEGHDTPSFGAALRRWLVYSVLGVLVIGVLNVLWCLFDRPWRQCWHDKTARTFVAAAD</sequence>
<proteinExistence type="predicted"/>
<feature type="domain" description="RDD" evidence="8">
    <location>
        <begin position="419"/>
        <end position="568"/>
    </location>
</feature>
<feature type="compositionally biased region" description="Basic and acidic residues" evidence="6">
    <location>
        <begin position="93"/>
        <end position="102"/>
    </location>
</feature>
<evidence type="ECO:0000256" key="5">
    <source>
        <dbReference type="ARBA" id="ARBA00023136"/>
    </source>
</evidence>
<protein>
    <recommendedName>
        <fullName evidence="12">RDD family protein</fullName>
    </recommendedName>
</protein>
<dbReference type="Pfam" id="PF06271">
    <property type="entry name" value="RDD"/>
    <property type="match status" value="1"/>
</dbReference>
<feature type="transmembrane region" description="Helical" evidence="7">
    <location>
        <begin position="468"/>
        <end position="495"/>
    </location>
</feature>
<evidence type="ECO:0000256" key="3">
    <source>
        <dbReference type="ARBA" id="ARBA00022692"/>
    </source>
</evidence>
<dbReference type="Pfam" id="PF10708">
    <property type="entry name" value="DUF2510"/>
    <property type="match status" value="1"/>
</dbReference>
<feature type="transmembrane region" description="Helical" evidence="7">
    <location>
        <begin position="425"/>
        <end position="447"/>
    </location>
</feature>
<dbReference type="AlphaFoldDB" id="A0A499UNH1"/>
<dbReference type="PANTHER" id="PTHR36115:SF4">
    <property type="entry name" value="MEMBRANE PROTEIN"/>
    <property type="match status" value="1"/>
</dbReference>
<name>A0A499UNH1_9ACTN</name>
<evidence type="ECO:0000259" key="9">
    <source>
        <dbReference type="Pfam" id="PF10708"/>
    </source>
</evidence>
<feature type="compositionally biased region" description="Gly residues" evidence="6">
    <location>
        <begin position="274"/>
        <end position="286"/>
    </location>
</feature>
<dbReference type="InterPro" id="IPR051791">
    <property type="entry name" value="Pra-immunoreactive"/>
</dbReference>
<dbReference type="EMBL" id="AP019620">
    <property type="protein sequence ID" value="BBJ43434.1"/>
    <property type="molecule type" value="Genomic_DNA"/>
</dbReference>
<keyword evidence="2" id="KW-1003">Cell membrane</keyword>
<dbReference type="InterPro" id="IPR018929">
    <property type="entry name" value="DUF2510"/>
</dbReference>
<evidence type="ECO:0000256" key="7">
    <source>
        <dbReference type="SAM" id="Phobius"/>
    </source>
</evidence>
<feature type="compositionally biased region" description="Pro residues" evidence="6">
    <location>
        <begin position="320"/>
        <end position="333"/>
    </location>
</feature>
<evidence type="ECO:0000313" key="11">
    <source>
        <dbReference type="Proteomes" id="UP000463951"/>
    </source>
</evidence>
<evidence type="ECO:0000256" key="2">
    <source>
        <dbReference type="ARBA" id="ARBA00022475"/>
    </source>
</evidence>
<feature type="domain" description="DUF2510" evidence="9">
    <location>
        <begin position="15"/>
        <end position="46"/>
    </location>
</feature>
<keyword evidence="5 7" id="KW-0472">Membrane</keyword>
<feature type="compositionally biased region" description="Low complexity" evidence="6">
    <location>
        <begin position="363"/>
        <end position="387"/>
    </location>
</feature>
<gene>
    <name evidence="10" type="ORF">SSPO_061520</name>
</gene>
<comment type="subcellular location">
    <subcellularLocation>
        <location evidence="1">Cell membrane</location>
        <topology evidence="1">Multi-pass membrane protein</topology>
    </subcellularLocation>
</comment>
<organism evidence="10 11">
    <name type="scientific">Streptomyces antimycoticus</name>
    <dbReference type="NCBI Taxonomy" id="68175"/>
    <lineage>
        <taxon>Bacteria</taxon>
        <taxon>Bacillati</taxon>
        <taxon>Actinomycetota</taxon>
        <taxon>Actinomycetes</taxon>
        <taxon>Kitasatosporales</taxon>
        <taxon>Streptomycetaceae</taxon>
        <taxon>Streptomyces</taxon>
        <taxon>Streptomyces violaceusniger group</taxon>
    </lineage>
</organism>
<evidence type="ECO:0000256" key="1">
    <source>
        <dbReference type="ARBA" id="ARBA00004651"/>
    </source>
</evidence>
<reference evidence="10 11" key="1">
    <citation type="journal article" date="2020" name="Int. J. Syst. Evol. Microbiol.">
        <title>Reclassification of Streptomyces castelarensis and Streptomyces sporoclivatus as later heterotypic synonyms of Streptomyces antimycoticus.</title>
        <authorList>
            <person name="Komaki H."/>
            <person name="Tamura T."/>
        </authorList>
    </citation>
    <scope>NUCLEOTIDE SEQUENCE [LARGE SCALE GENOMIC DNA]</scope>
    <source>
        <strain evidence="10 11">NBRC 100767</strain>
    </source>
</reference>
<feature type="compositionally biased region" description="Basic and acidic residues" evidence="6">
    <location>
        <begin position="196"/>
        <end position="211"/>
    </location>
</feature>
<evidence type="ECO:0000256" key="6">
    <source>
        <dbReference type="SAM" id="MobiDB-lite"/>
    </source>
</evidence>
<dbReference type="GO" id="GO:0005886">
    <property type="term" value="C:plasma membrane"/>
    <property type="evidence" value="ECO:0007669"/>
    <property type="project" value="UniProtKB-SubCell"/>
</dbReference>
<accession>A0A499UNH1</accession>
<evidence type="ECO:0000259" key="8">
    <source>
        <dbReference type="Pfam" id="PF06271"/>
    </source>
</evidence>
<dbReference type="PANTHER" id="PTHR36115">
    <property type="entry name" value="PROLINE-RICH ANTIGEN HOMOLOG-RELATED"/>
    <property type="match status" value="1"/>
</dbReference>
<dbReference type="Proteomes" id="UP000463951">
    <property type="component" value="Chromosome"/>
</dbReference>